<keyword evidence="3" id="KW-1185">Reference proteome</keyword>
<evidence type="ECO:0000313" key="2">
    <source>
        <dbReference type="EMBL" id="QFS52622.1"/>
    </source>
</evidence>
<keyword evidence="1" id="KW-0812">Transmembrane</keyword>
<name>A0A5P8WJK0_9NOSO</name>
<accession>A0A5P8WJK0</accession>
<feature type="transmembrane region" description="Helical" evidence="1">
    <location>
        <begin position="17"/>
        <end position="37"/>
    </location>
</feature>
<organism evidence="2 3">
    <name type="scientific">Nostoc sphaeroides CCNUC1</name>
    <dbReference type="NCBI Taxonomy" id="2653204"/>
    <lineage>
        <taxon>Bacteria</taxon>
        <taxon>Bacillati</taxon>
        <taxon>Cyanobacteriota</taxon>
        <taxon>Cyanophyceae</taxon>
        <taxon>Nostocales</taxon>
        <taxon>Nostocaceae</taxon>
        <taxon>Nostoc</taxon>
    </lineage>
</organism>
<gene>
    <name evidence="2" type="ORF">GXM_10377</name>
</gene>
<sequence>MKTTVLMQWLRIESLKLFFFWLLTLVQSAFLLFSNFLSI</sequence>
<keyword evidence="1" id="KW-0472">Membrane</keyword>
<protein>
    <submittedName>
        <fullName evidence="2">Uncharacterized protein</fullName>
    </submittedName>
</protein>
<dbReference type="KEGG" id="nsh:GXM_10377"/>
<dbReference type="AlphaFoldDB" id="A0A5P8WJK0"/>
<proteinExistence type="predicted"/>
<keyword evidence="1" id="KW-1133">Transmembrane helix</keyword>
<evidence type="ECO:0000256" key="1">
    <source>
        <dbReference type="SAM" id="Phobius"/>
    </source>
</evidence>
<dbReference type="EMBL" id="CP045229">
    <property type="protein sequence ID" value="QFS52622.1"/>
    <property type="molecule type" value="Genomic_DNA"/>
</dbReference>
<dbReference type="Proteomes" id="UP000326678">
    <property type="component" value="Chromosome pGXM02"/>
</dbReference>
<reference evidence="2 3" key="1">
    <citation type="submission" date="2019-10" db="EMBL/GenBank/DDBJ databases">
        <title>Genomic and transcriptomic insights into the perfect genentic adaptation of a filamentous nitrogen-fixing cyanobacterium to rice fields.</title>
        <authorList>
            <person name="Chen Z."/>
        </authorList>
    </citation>
    <scope>NUCLEOTIDE SEQUENCE [LARGE SCALE GENOMIC DNA]</scope>
    <source>
        <strain evidence="2">CCNUC1</strain>
    </source>
</reference>
<evidence type="ECO:0000313" key="3">
    <source>
        <dbReference type="Proteomes" id="UP000326678"/>
    </source>
</evidence>